<dbReference type="InterPro" id="IPR021647">
    <property type="entry name" value="CusF_Ec"/>
</dbReference>
<reference evidence="2 3" key="1">
    <citation type="submission" date="2020-07" db="EMBL/GenBank/DDBJ databases">
        <title>Pusillimonas sp. nov., isolated from poultry manure in Taiwan.</title>
        <authorList>
            <person name="Lin S.-Y."/>
            <person name="Tang Y.-S."/>
            <person name="Young C.-C."/>
        </authorList>
    </citation>
    <scope>NUCLEOTIDE SEQUENCE [LARGE SCALE GENOMIC DNA]</scope>
    <source>
        <strain evidence="2 3">CC-YST705</strain>
    </source>
</reference>
<evidence type="ECO:0000313" key="2">
    <source>
        <dbReference type="EMBL" id="MCB5364645.1"/>
    </source>
</evidence>
<dbReference type="RefSeq" id="WP_226955060.1">
    <property type="nucleotide sequence ID" value="NZ_JACDXW010000007.1"/>
</dbReference>
<organism evidence="2 3">
    <name type="scientific">Mesopusillimonas faecipullorum</name>
    <dbReference type="NCBI Taxonomy" id="2755040"/>
    <lineage>
        <taxon>Bacteria</taxon>
        <taxon>Pseudomonadati</taxon>
        <taxon>Pseudomonadota</taxon>
        <taxon>Betaproteobacteria</taxon>
        <taxon>Burkholderiales</taxon>
        <taxon>Alcaligenaceae</taxon>
        <taxon>Mesopusillimonas</taxon>
    </lineage>
</organism>
<feature type="chain" id="PRO_5045994212" evidence="1">
    <location>
        <begin position="28"/>
        <end position="99"/>
    </location>
</feature>
<protein>
    <submittedName>
        <fullName evidence="2">Copper-binding protein</fullName>
    </submittedName>
</protein>
<dbReference type="Pfam" id="PF11604">
    <property type="entry name" value="CusF_Ec"/>
    <property type="match status" value="1"/>
</dbReference>
<dbReference type="EMBL" id="JACDXW010000007">
    <property type="protein sequence ID" value="MCB5364645.1"/>
    <property type="molecule type" value="Genomic_DNA"/>
</dbReference>
<sequence>MAFTIPSSCRLAALALTVAAISSPAFAQQAESSGEVRRVDTVQGKIVIKHNAIPDLKLPAMSLAYHVQPILIIEIKPGDKVTFTAQRENDRYVIVKISK</sequence>
<name>A0ABS8CF36_9BURK</name>
<dbReference type="Gene3D" id="2.40.50.320">
    <property type="entry name" value="Copper binding periplasmic protein CusF"/>
    <property type="match status" value="1"/>
</dbReference>
<evidence type="ECO:0000256" key="1">
    <source>
        <dbReference type="SAM" id="SignalP"/>
    </source>
</evidence>
<comment type="caution">
    <text evidence="2">The sequence shown here is derived from an EMBL/GenBank/DDBJ whole genome shotgun (WGS) entry which is preliminary data.</text>
</comment>
<dbReference type="Proteomes" id="UP000776983">
    <property type="component" value="Unassembled WGS sequence"/>
</dbReference>
<dbReference type="InterPro" id="IPR042230">
    <property type="entry name" value="CusF_sf"/>
</dbReference>
<feature type="signal peptide" evidence="1">
    <location>
        <begin position="1"/>
        <end position="27"/>
    </location>
</feature>
<keyword evidence="1" id="KW-0732">Signal</keyword>
<proteinExistence type="predicted"/>
<keyword evidence="3" id="KW-1185">Reference proteome</keyword>
<evidence type="ECO:0000313" key="3">
    <source>
        <dbReference type="Proteomes" id="UP000776983"/>
    </source>
</evidence>
<gene>
    <name evidence="2" type="ORF">H0484_12890</name>
</gene>
<accession>A0ABS8CF36</accession>